<reference evidence="7 8" key="1">
    <citation type="submission" date="2019-09" db="EMBL/GenBank/DDBJ databases">
        <title>A chromosome-level genome assembly of the Chinese tupelo Nyssa sinensis.</title>
        <authorList>
            <person name="Yang X."/>
            <person name="Kang M."/>
            <person name="Yang Y."/>
            <person name="Xiong H."/>
            <person name="Wang M."/>
            <person name="Zhang Z."/>
            <person name="Wang Z."/>
            <person name="Wu H."/>
            <person name="Ma T."/>
            <person name="Liu J."/>
            <person name="Xi Z."/>
        </authorList>
    </citation>
    <scope>NUCLEOTIDE SEQUENCE [LARGE SCALE GENOMIC DNA]</scope>
    <source>
        <strain evidence="7">J267</strain>
        <tissue evidence="7">Leaf</tissue>
    </source>
</reference>
<dbReference type="PROSITE" id="PS00653">
    <property type="entry name" value="GLYCOSYL_HYDROL_F1_2"/>
    <property type="match status" value="3"/>
</dbReference>
<dbReference type="GO" id="GO:0008422">
    <property type="term" value="F:beta-glucosidase activity"/>
    <property type="evidence" value="ECO:0007669"/>
    <property type="project" value="TreeGrafter"/>
</dbReference>
<evidence type="ECO:0000256" key="2">
    <source>
        <dbReference type="ARBA" id="ARBA00022801"/>
    </source>
</evidence>
<dbReference type="InterPro" id="IPR001360">
    <property type="entry name" value="Glyco_hydro_1"/>
</dbReference>
<dbReference type="PRINTS" id="PR00131">
    <property type="entry name" value="GLHYDRLASE1"/>
</dbReference>
<feature type="signal peptide" evidence="6">
    <location>
        <begin position="1"/>
        <end position="23"/>
    </location>
</feature>
<keyword evidence="3 5" id="KW-0326">Glycosidase</keyword>
<evidence type="ECO:0000256" key="3">
    <source>
        <dbReference type="ARBA" id="ARBA00023295"/>
    </source>
</evidence>
<feature type="active site" description="Nucleophile" evidence="4">
    <location>
        <position position="862"/>
    </location>
</feature>
<dbReference type="Gene3D" id="3.20.20.80">
    <property type="entry name" value="Glycosidases"/>
    <property type="match status" value="3"/>
</dbReference>
<evidence type="ECO:0000256" key="1">
    <source>
        <dbReference type="ARBA" id="ARBA00010838"/>
    </source>
</evidence>
<dbReference type="SUPFAM" id="SSF51445">
    <property type="entry name" value="(Trans)glycosidases"/>
    <property type="match status" value="3"/>
</dbReference>
<keyword evidence="8" id="KW-1185">Reference proteome</keyword>
<feature type="chain" id="PRO_5023850739" description="Beta-glucosidase" evidence="6">
    <location>
        <begin position="24"/>
        <end position="1469"/>
    </location>
</feature>
<sequence length="1469" mass="165609">MAIKGLLLFCFMALAAFLLSTEGADSSGDSAQLDRSSFPAGFVFGAASSSYQYEGAAFEDGRRPKKIADHSTGDTADNFYHYYKEDIDLMKEMGLDAFRFSISWSRLFPKGKLIGGVNTLGLKFYNSLIDEVLLNGLEPYVTLFHWDTPQALVDDYGGFLSPKIVDDYRDYVDFCFKTFGDRVKHWLTLNEPYEFSFYGYLVGSYAPGRCSKYIGNCTFGDSSTEPYAVGHHLILSHAAAVKLYREIYKASQKGQIGVTLSSKWFLPISQNVDNQKATQRALDFVLGWFLHPMTYGDYPQIMRSLVGNRLPKFTEMQSQILKNSYDFLGLNYYTSKYAANAVLSSSVELSVTTDCRAIISSAKNGVPIGAPTYLDWLYVYPKGIRALLLHVKEKYGNPSIIITENGVADNGTLPVKEALKDEGRITYHHDHLTYLLKAINAAVETAMAIKGLLLFCCFMALTALLFSTENADSSAHSAQLDRSSFPSGFVFGAASASYQYEGAAFEEGRGPSLWDTFTHQHPEKIADHSTGDTADDFYHRYKNDIVLMKEMGLDAFRFSISWPRLLPKGKISGGVNTLGVKFYNSLIDELLLDGLQPYVTLFHWDVPQPLVDEYGGFLSPKIVDDYRGYVDLCFKTFGDRVKHWLTLNEPYEFSFLGYATGVYAPGRCSKYIGNCTFGDSSTEPYRVGHHLMLSHTVAVKLYRETYKASQKGQIGITLSSKWFVPISQNVENQKAAQRALDFVLGWFLHPVTYGDYPQIMRSLVGNRLPKFTTMQSQMLKNSYDFLGINYYTSNYAANAVFSNNMEQSATTDFRAIISTMKNGVPIGPPTCLDWLYVYPKGIRALLLHIKEKYGNPSIIITENGVAEANNSTLSVKEALKDKLRISYHHDHLTYLLEAMKKGVDVKGYFAWSFSDDFEWADGFTARFGIIYVDYKAGLKRYPKDSALWWHGEMGSQNRAMAFRVLLFCLLVVVHSLPHCHAAKPSHHSDPFNRTSFPASFIFGASTASFQIEGAAAEGGRGPSIWDTFTKKYPEKISDGSNGDVAVDFYHRYKEDIQLLKKFGMDALRFSISWSRILPRGKISGGINQEGVKFYNNVINELISNGLKPFVTLFHWDLPQTLEDEYGGFLHPNIVNDYMEYADFCFKEFGDRVKHWTTMNEPVTFSMYGYAYGTYAPGRCSSYMGNCSAGNSATEPYIVTHHILLAHAAAVQLYRQKYQKTQKGEIGMSLITAWMVPKTPTIAGLKASRRALDFMLGWFLHPMTYGDYPPSMRAIVGHRLPKFSEAQSKMLKGSIDFIGINYYTSVYTSYSLSVNGVNLSYTTDNHVDLTMEKNGVPIGQPTALSWLFLYPRGIGDLMLYITKYYKSPAIYITENGMADLNNSTLPVKEAIKDNLRISSINGHLWHLQKAIKAGANVKGYFTWSFLDDFEWDSGFTMRFGLFYIDYKDGLKRYPKHSAFWLKKFLQKPSH</sequence>
<evidence type="ECO:0000313" key="7">
    <source>
        <dbReference type="EMBL" id="KAA8520275.1"/>
    </source>
</evidence>
<dbReference type="PANTHER" id="PTHR10353:SF297">
    <property type="entry name" value="VICIANIN HYDROLASE-LIKE"/>
    <property type="match status" value="1"/>
</dbReference>
<feature type="active site" description="Nucleophile" evidence="4">
    <location>
        <position position="404"/>
    </location>
</feature>
<feature type="active site" description="Nucleophile" evidence="4">
    <location>
        <position position="1373"/>
    </location>
</feature>
<evidence type="ECO:0008006" key="9">
    <source>
        <dbReference type="Google" id="ProtNLM"/>
    </source>
</evidence>
<keyword evidence="6" id="KW-0732">Signal</keyword>
<comment type="similarity">
    <text evidence="1">Belongs to the glycosyl hydrolase 1 family.</text>
</comment>
<dbReference type="PROSITE" id="PS00572">
    <property type="entry name" value="GLYCOSYL_HYDROL_F1_1"/>
    <property type="match status" value="3"/>
</dbReference>
<dbReference type="InterPro" id="IPR018120">
    <property type="entry name" value="Glyco_hydro_1_AS"/>
</dbReference>
<dbReference type="Pfam" id="PF00232">
    <property type="entry name" value="Glyco_hydro_1"/>
    <property type="match status" value="3"/>
</dbReference>
<keyword evidence="2 5" id="KW-0378">Hydrolase</keyword>
<dbReference type="Proteomes" id="UP000325577">
    <property type="component" value="Linkage Group LG6"/>
</dbReference>
<dbReference type="InterPro" id="IPR017853">
    <property type="entry name" value="GH"/>
</dbReference>
<dbReference type="OrthoDB" id="65569at2759"/>
<name>A0A5J4ZNQ2_9ASTE</name>
<evidence type="ECO:0000256" key="5">
    <source>
        <dbReference type="RuleBase" id="RU004468"/>
    </source>
</evidence>
<proteinExistence type="inferred from homology"/>
<organism evidence="7 8">
    <name type="scientific">Nyssa sinensis</name>
    <dbReference type="NCBI Taxonomy" id="561372"/>
    <lineage>
        <taxon>Eukaryota</taxon>
        <taxon>Viridiplantae</taxon>
        <taxon>Streptophyta</taxon>
        <taxon>Embryophyta</taxon>
        <taxon>Tracheophyta</taxon>
        <taxon>Spermatophyta</taxon>
        <taxon>Magnoliopsida</taxon>
        <taxon>eudicotyledons</taxon>
        <taxon>Gunneridae</taxon>
        <taxon>Pentapetalae</taxon>
        <taxon>asterids</taxon>
        <taxon>Cornales</taxon>
        <taxon>Nyssaceae</taxon>
        <taxon>Nyssa</taxon>
    </lineage>
</organism>
<dbReference type="EMBL" id="CM018049">
    <property type="protein sequence ID" value="KAA8520275.1"/>
    <property type="molecule type" value="Genomic_DNA"/>
</dbReference>
<dbReference type="GO" id="GO:0005975">
    <property type="term" value="P:carbohydrate metabolic process"/>
    <property type="evidence" value="ECO:0007669"/>
    <property type="project" value="InterPro"/>
</dbReference>
<evidence type="ECO:0000256" key="6">
    <source>
        <dbReference type="SAM" id="SignalP"/>
    </source>
</evidence>
<evidence type="ECO:0000256" key="4">
    <source>
        <dbReference type="PROSITE-ProRule" id="PRU10055"/>
    </source>
</evidence>
<dbReference type="InterPro" id="IPR033132">
    <property type="entry name" value="GH_1_N_CS"/>
</dbReference>
<evidence type="ECO:0000313" key="8">
    <source>
        <dbReference type="Proteomes" id="UP000325577"/>
    </source>
</evidence>
<accession>A0A5J4ZNQ2</accession>
<protein>
    <recommendedName>
        <fullName evidence="9">Beta-glucosidase</fullName>
    </recommendedName>
</protein>
<dbReference type="PANTHER" id="PTHR10353">
    <property type="entry name" value="GLYCOSYL HYDROLASE"/>
    <property type="match status" value="1"/>
</dbReference>
<dbReference type="FunFam" id="3.20.20.80:FF:000020">
    <property type="entry name" value="Beta-glucosidase 12"/>
    <property type="match status" value="3"/>
</dbReference>
<gene>
    <name evidence="7" type="ORF">F0562_014531</name>
</gene>